<dbReference type="EMBL" id="CAHS01000002">
    <property type="protein sequence ID" value="CCG85437.1"/>
    <property type="molecule type" value="Genomic_DNA"/>
</dbReference>
<organism evidence="1 2">
    <name type="scientific">Erwinia piriflorinigrans CFBP 5888</name>
    <dbReference type="NCBI Taxonomy" id="1161919"/>
    <lineage>
        <taxon>Bacteria</taxon>
        <taxon>Pseudomonadati</taxon>
        <taxon>Pseudomonadota</taxon>
        <taxon>Gammaproteobacteria</taxon>
        <taxon>Enterobacterales</taxon>
        <taxon>Erwiniaceae</taxon>
        <taxon>Erwinia</taxon>
    </lineage>
</organism>
<sequence length="301" mass="34201">MTFIGDVMSNLFKLKKWLAVEDTAKRLSKSMGESVSPSDCLQLALDGHLTISVLLDGDRYGVLAKEVITTKREFLKAGIIQTTPDGAYINVLGSENFFSNSELDADFYRVEREGSIRRLKSGDLYDLPMIGAELLDVLHEFESERGKVPREFHNIEGAFLSTSIGTFNIMESFNEFVFNANNDGEIVYFDKEKGIPVDFDNYHDFFYPADSLGKVEFVFRTKNIEKFENGLLNDSDNNLSLNESLQIIGTLLDTLKNADIKSKRWTQDSLKSEMVERNSSLKQRKIDDYFSEANKILKSNK</sequence>
<evidence type="ECO:0000313" key="2">
    <source>
        <dbReference type="Proteomes" id="UP000018217"/>
    </source>
</evidence>
<protein>
    <submittedName>
        <fullName evidence="1">Putative phage-related protein</fullName>
    </submittedName>
</protein>
<accession>V5Z2P7</accession>
<proteinExistence type="predicted"/>
<dbReference type="STRING" id="1161919.EPIR_0072"/>
<dbReference type="AlphaFoldDB" id="V5Z2P7"/>
<reference evidence="1 2" key="1">
    <citation type="journal article" date="2013" name="Syst. Appl. Microbiol.">
        <title>Phylogenetic position and virulence apparatus of the pear flower necrosis pathogen Erwinia piriflorinigrans CFBP 5888T as assessed by comparative genomics.</title>
        <authorList>
            <person name="Smits T.H."/>
            <person name="Rezzonico F."/>
            <person name="Lopez M.M."/>
            <person name="Blom J."/>
            <person name="Goesmann A."/>
            <person name="Frey J.E."/>
            <person name="Duffy B."/>
        </authorList>
    </citation>
    <scope>NUCLEOTIDE SEQUENCE [LARGE SCALE GENOMIC DNA]</scope>
    <source>
        <strain evidence="2">CFBP5888</strain>
    </source>
</reference>
<name>V5Z2P7_9GAMM</name>
<comment type="caution">
    <text evidence="1">The sequence shown here is derived from an EMBL/GenBank/DDBJ whole genome shotgun (WGS) entry which is preliminary data.</text>
</comment>
<keyword evidence="2" id="KW-1185">Reference proteome</keyword>
<evidence type="ECO:0000313" key="1">
    <source>
        <dbReference type="EMBL" id="CCG85437.1"/>
    </source>
</evidence>
<gene>
    <name evidence="1" type="ORF">EPIR_0072</name>
</gene>
<dbReference type="Proteomes" id="UP000018217">
    <property type="component" value="Unassembled WGS sequence"/>
</dbReference>